<comment type="caution">
    <text evidence="1">The sequence shown here is derived from an EMBL/GenBank/DDBJ whole genome shotgun (WGS) entry which is preliminary data.</text>
</comment>
<dbReference type="Proteomes" id="UP001295423">
    <property type="component" value="Unassembled WGS sequence"/>
</dbReference>
<evidence type="ECO:0000313" key="1">
    <source>
        <dbReference type="EMBL" id="CAJ1945817.1"/>
    </source>
</evidence>
<reference evidence="1" key="1">
    <citation type="submission" date="2023-08" db="EMBL/GenBank/DDBJ databases">
        <authorList>
            <person name="Audoor S."/>
            <person name="Bilcke G."/>
        </authorList>
    </citation>
    <scope>NUCLEOTIDE SEQUENCE</scope>
</reference>
<name>A0AAD2CUS7_9STRA</name>
<dbReference type="AlphaFoldDB" id="A0AAD2CUS7"/>
<keyword evidence="2" id="KW-1185">Reference proteome</keyword>
<evidence type="ECO:0000313" key="2">
    <source>
        <dbReference type="Proteomes" id="UP001295423"/>
    </source>
</evidence>
<gene>
    <name evidence="1" type="ORF">CYCCA115_LOCUS9960</name>
</gene>
<sequence length="216" mass="24262">MPNKVYFKPSLLPTGMLEIAVELDDLDGTPVHLQWLEPDESAKTLGILMPPCSNRKAQLVVMKGKAKAWADQIQPSFLHRYDVLPLLRTTIQKTLEYPMALTFFSQQEWDQILSPVLRVTLPKAGICRNFSRAMVDAPIELQGVGVPCPYSLQVTKQLDVLLHHPANETKTGAFLEAVIQAHQLETGTSYGLFQQVYANTFILASDTWAKRTWSEP</sequence>
<proteinExistence type="predicted"/>
<dbReference type="EMBL" id="CAKOGP040001535">
    <property type="protein sequence ID" value="CAJ1945817.1"/>
    <property type="molecule type" value="Genomic_DNA"/>
</dbReference>
<accession>A0AAD2CUS7</accession>
<protein>
    <submittedName>
        <fullName evidence="1">Uncharacterized protein</fullName>
    </submittedName>
</protein>
<organism evidence="1 2">
    <name type="scientific">Cylindrotheca closterium</name>
    <dbReference type="NCBI Taxonomy" id="2856"/>
    <lineage>
        <taxon>Eukaryota</taxon>
        <taxon>Sar</taxon>
        <taxon>Stramenopiles</taxon>
        <taxon>Ochrophyta</taxon>
        <taxon>Bacillariophyta</taxon>
        <taxon>Bacillariophyceae</taxon>
        <taxon>Bacillariophycidae</taxon>
        <taxon>Bacillariales</taxon>
        <taxon>Bacillariaceae</taxon>
        <taxon>Cylindrotheca</taxon>
    </lineage>
</organism>